<name>A0A5N7DG39_9EURO</name>
<comment type="similarity">
    <text evidence="1">Belongs to the transferase hexapeptide repeat family.</text>
</comment>
<dbReference type="SMART" id="SM01266">
    <property type="entry name" value="Mac"/>
    <property type="match status" value="1"/>
</dbReference>
<sequence>MAATQKRPEIIELARGLNGVPMCEEYECMISGMMYNPNIPKLLEARHRCRGLTDDYNNLDTKTVPYDQIADKRMERLRALVGRVGDGTFIEPPFRPDYGSNLIIGSDCFVNWNARHQSRRHRRPGANRHECQHHHCRPRHQCAFAPEVCRIRASDFHRG</sequence>
<keyword evidence="5" id="KW-1185">Reference proteome</keyword>
<dbReference type="GO" id="GO:0016407">
    <property type="term" value="F:acetyltransferase activity"/>
    <property type="evidence" value="ECO:0007669"/>
    <property type="project" value="InterPro"/>
</dbReference>
<dbReference type="InterPro" id="IPR011004">
    <property type="entry name" value="Trimer_LpxA-like_sf"/>
</dbReference>
<gene>
    <name evidence="4" type="ORF">BDV37DRAFT_96157</name>
</gene>
<evidence type="ECO:0000313" key="4">
    <source>
        <dbReference type="EMBL" id="KAE8405357.1"/>
    </source>
</evidence>
<evidence type="ECO:0000256" key="2">
    <source>
        <dbReference type="ARBA" id="ARBA00022679"/>
    </source>
</evidence>
<feature type="domain" description="Maltose/galactoside acetyltransferase" evidence="3">
    <location>
        <begin position="26"/>
        <end position="86"/>
    </location>
</feature>
<reference evidence="4 5" key="1">
    <citation type="submission" date="2019-04" db="EMBL/GenBank/DDBJ databases">
        <authorList>
            <consortium name="DOE Joint Genome Institute"/>
            <person name="Mondo S."/>
            <person name="Kjaerbolling I."/>
            <person name="Vesth T."/>
            <person name="Frisvad J.C."/>
            <person name="Nybo J.L."/>
            <person name="Theobald S."/>
            <person name="Kildgaard S."/>
            <person name="Isbrandt T."/>
            <person name="Kuo A."/>
            <person name="Sato A."/>
            <person name="Lyhne E.K."/>
            <person name="Kogle M.E."/>
            <person name="Wiebenga A."/>
            <person name="Kun R.S."/>
            <person name="Lubbers R.J."/>
            <person name="Makela M.R."/>
            <person name="Barry K."/>
            <person name="Chovatia M."/>
            <person name="Clum A."/>
            <person name="Daum C."/>
            <person name="Haridas S."/>
            <person name="He G."/>
            <person name="LaButti K."/>
            <person name="Lipzen A."/>
            <person name="Riley R."/>
            <person name="Salamov A."/>
            <person name="Simmons B.A."/>
            <person name="Magnuson J.K."/>
            <person name="Henrissat B."/>
            <person name="Mortensen U.H."/>
            <person name="Larsen T.O."/>
            <person name="Devries R.P."/>
            <person name="Grigoriev I.V."/>
            <person name="Machida M."/>
            <person name="Baker S.E."/>
            <person name="Andersen M.R."/>
            <person name="Cantor M.N."/>
            <person name="Hua S.X."/>
        </authorList>
    </citation>
    <scope>NUCLEOTIDE SEQUENCE [LARGE SCALE GENOMIC DNA]</scope>
    <source>
        <strain evidence="4 5">CBS 119388</strain>
    </source>
</reference>
<dbReference type="GeneID" id="43676192"/>
<evidence type="ECO:0000313" key="5">
    <source>
        <dbReference type="Proteomes" id="UP000325579"/>
    </source>
</evidence>
<dbReference type="Proteomes" id="UP000325579">
    <property type="component" value="Unassembled WGS sequence"/>
</dbReference>
<dbReference type="PANTHER" id="PTHR23416:SF23">
    <property type="entry name" value="ACETYLTRANSFERASE C18B11.09C-RELATED"/>
    <property type="match status" value="1"/>
</dbReference>
<dbReference type="SUPFAM" id="SSF51161">
    <property type="entry name" value="Trimeric LpxA-like enzymes"/>
    <property type="match status" value="1"/>
</dbReference>
<dbReference type="RefSeq" id="XP_031942676.1">
    <property type="nucleotide sequence ID" value="XM_032091501.1"/>
</dbReference>
<keyword evidence="2" id="KW-0808">Transferase</keyword>
<accession>A0A5N7DG39</accession>
<dbReference type="Pfam" id="PF12464">
    <property type="entry name" value="Mac"/>
    <property type="match status" value="1"/>
</dbReference>
<dbReference type="PANTHER" id="PTHR23416">
    <property type="entry name" value="SIALIC ACID SYNTHASE-RELATED"/>
    <property type="match status" value="1"/>
</dbReference>
<dbReference type="EMBL" id="ML736761">
    <property type="protein sequence ID" value="KAE8405357.1"/>
    <property type="molecule type" value="Genomic_DNA"/>
</dbReference>
<evidence type="ECO:0000256" key="1">
    <source>
        <dbReference type="ARBA" id="ARBA00007274"/>
    </source>
</evidence>
<organism evidence="4 5">
    <name type="scientific">Aspergillus pseudonomiae</name>
    <dbReference type="NCBI Taxonomy" id="1506151"/>
    <lineage>
        <taxon>Eukaryota</taxon>
        <taxon>Fungi</taxon>
        <taxon>Dikarya</taxon>
        <taxon>Ascomycota</taxon>
        <taxon>Pezizomycotina</taxon>
        <taxon>Eurotiomycetes</taxon>
        <taxon>Eurotiomycetidae</taxon>
        <taxon>Eurotiales</taxon>
        <taxon>Aspergillaceae</taxon>
        <taxon>Aspergillus</taxon>
        <taxon>Aspergillus subgen. Circumdati</taxon>
    </lineage>
</organism>
<proteinExistence type="inferred from homology"/>
<dbReference type="InterPro" id="IPR024688">
    <property type="entry name" value="Mac_dom"/>
</dbReference>
<dbReference type="InterPro" id="IPR051159">
    <property type="entry name" value="Hexapeptide_acetyltransf"/>
</dbReference>
<dbReference type="AlphaFoldDB" id="A0A5N7DG39"/>
<evidence type="ECO:0000259" key="3">
    <source>
        <dbReference type="SMART" id="SM01266"/>
    </source>
</evidence>
<dbReference type="GO" id="GO:0008374">
    <property type="term" value="F:O-acyltransferase activity"/>
    <property type="evidence" value="ECO:0007669"/>
    <property type="project" value="TreeGrafter"/>
</dbReference>
<dbReference type="OrthoDB" id="25818at2759"/>
<dbReference type="Gene3D" id="2.160.10.10">
    <property type="entry name" value="Hexapeptide repeat proteins"/>
    <property type="match status" value="1"/>
</dbReference>
<protein>
    <recommendedName>
        <fullName evidence="3">Maltose/galactoside acetyltransferase domain-containing protein</fullName>
    </recommendedName>
</protein>